<dbReference type="EMBL" id="CCFA01002475">
    <property type="protein sequence ID" value="CDS00351.1"/>
    <property type="molecule type" value="Genomic_DNA"/>
</dbReference>
<reference evidence="3" key="1">
    <citation type="submission" date="2014-06" db="EMBL/GenBank/DDBJ databases">
        <authorList>
            <person name="Berkman P.J."/>
        </authorList>
    </citation>
    <scope>NUCLEOTIDE SEQUENCE [LARGE SCALE GENOMIC DNA]</scope>
</reference>
<feature type="compositionally biased region" description="Low complexity" evidence="1">
    <location>
        <begin position="202"/>
        <end position="213"/>
    </location>
</feature>
<evidence type="ECO:0000256" key="1">
    <source>
        <dbReference type="SAM" id="MobiDB-lite"/>
    </source>
</evidence>
<dbReference type="Proteomes" id="UP000242770">
    <property type="component" value="Unassembled WGS sequence"/>
</dbReference>
<feature type="compositionally biased region" description="Low complexity" evidence="1">
    <location>
        <begin position="94"/>
        <end position="116"/>
    </location>
</feature>
<organism evidence="2 3">
    <name type="scientific">Sporisorium scitamineum</name>
    <dbReference type="NCBI Taxonomy" id="49012"/>
    <lineage>
        <taxon>Eukaryota</taxon>
        <taxon>Fungi</taxon>
        <taxon>Dikarya</taxon>
        <taxon>Basidiomycota</taxon>
        <taxon>Ustilaginomycotina</taxon>
        <taxon>Ustilaginomycetes</taxon>
        <taxon>Ustilaginales</taxon>
        <taxon>Ustilaginaceae</taxon>
        <taxon>Sporisorium</taxon>
    </lineage>
</organism>
<proteinExistence type="predicted"/>
<feature type="compositionally biased region" description="Low complexity" evidence="1">
    <location>
        <begin position="69"/>
        <end position="87"/>
    </location>
</feature>
<evidence type="ECO:0000313" key="3">
    <source>
        <dbReference type="Proteomes" id="UP000242770"/>
    </source>
</evidence>
<sequence length="253" mass="26871">MPLTRALSARLRSGSHRQPAPAAIDGPNGDVMALKSQAKAASSSALGASRALVAGALAQLNVQSCSKGSSSSSTSSAASTTSTPSRPRYVRGTSSRFSSRSSNSSRRSILGSSDFGDSSDDENDSQSTSRRLGGCWSFPTAADRPDDSNKENVAPLRCASQDVLDMEARDAQQEDAIRRTTTRRSRQGSLMERPTFARRLSRSSTTSDLSSSSVADGHVSEQSNKYDTWLITFLFFPSSSNLDLDCILSSPPS</sequence>
<dbReference type="AlphaFoldDB" id="A0A0F7RU34"/>
<feature type="region of interest" description="Disordered" evidence="1">
    <location>
        <begin position="65"/>
        <end position="152"/>
    </location>
</feature>
<name>A0A0F7RU34_9BASI</name>
<protein>
    <submittedName>
        <fullName evidence="2">Uncharacterized protein</fullName>
    </submittedName>
</protein>
<evidence type="ECO:0000313" key="2">
    <source>
        <dbReference type="EMBL" id="CDS00351.1"/>
    </source>
</evidence>
<feature type="region of interest" description="Disordered" evidence="1">
    <location>
        <begin position="170"/>
        <end position="218"/>
    </location>
</feature>
<gene>
    <name evidence="2" type="primary">SSCI41440.1</name>
</gene>
<feature type="region of interest" description="Disordered" evidence="1">
    <location>
        <begin position="1"/>
        <end position="28"/>
    </location>
</feature>
<accession>A0A0F7RU34</accession>
<keyword evidence="3" id="KW-1185">Reference proteome</keyword>